<dbReference type="InterPro" id="IPR023616">
    <property type="entry name" value="Cyt_c_oxase-like_su1_dom"/>
</dbReference>
<evidence type="ECO:0000313" key="5">
    <source>
        <dbReference type="Proteomes" id="UP001438953"/>
    </source>
</evidence>
<feature type="transmembrane region" description="Helical" evidence="2">
    <location>
        <begin position="187"/>
        <end position="213"/>
    </location>
</feature>
<protein>
    <submittedName>
        <fullName evidence="4">Cbb3-type cytochrome c oxidase subunit I</fullName>
    </submittedName>
</protein>
<evidence type="ECO:0000256" key="2">
    <source>
        <dbReference type="SAM" id="Phobius"/>
    </source>
</evidence>
<gene>
    <name evidence="4" type="ORF">VSX56_10530</name>
</gene>
<keyword evidence="5" id="KW-1185">Reference proteome</keyword>
<evidence type="ECO:0000256" key="1">
    <source>
        <dbReference type="ARBA" id="ARBA00022660"/>
    </source>
</evidence>
<reference evidence="4 5" key="2">
    <citation type="submission" date="2024-06" db="EMBL/GenBank/DDBJ databases">
        <title>Thioclava kandeliae sp. nov. from a rhizosphere soil sample of Kandelia candel in a mangrove.</title>
        <authorList>
            <person name="Mu T."/>
        </authorList>
    </citation>
    <scope>NUCLEOTIDE SEQUENCE [LARGE SCALE GENOMIC DNA]</scope>
    <source>
        <strain evidence="4 5">CPCC 100088</strain>
    </source>
</reference>
<dbReference type="RefSeq" id="WP_350936944.1">
    <property type="nucleotide sequence ID" value="NZ_JAYWLC010000007.1"/>
</dbReference>
<dbReference type="PRINTS" id="PR01165">
    <property type="entry name" value="CYCOXIDASEI"/>
</dbReference>
<accession>A0ABV1SH34</accession>
<feature type="transmembrane region" description="Helical" evidence="2">
    <location>
        <begin position="26"/>
        <end position="48"/>
    </location>
</feature>
<keyword evidence="2" id="KW-1133">Transmembrane helix</keyword>
<dbReference type="Gene3D" id="1.20.210.10">
    <property type="entry name" value="Cytochrome c oxidase-like, subunit I domain"/>
    <property type="match status" value="1"/>
</dbReference>
<keyword evidence="1" id="KW-0813">Transport</keyword>
<feature type="domain" description="Cytochrome oxidase subunit I profile" evidence="3">
    <location>
        <begin position="19"/>
        <end position="509"/>
    </location>
</feature>
<feature type="transmembrane region" description="Helical" evidence="2">
    <location>
        <begin position="233"/>
        <end position="258"/>
    </location>
</feature>
<comment type="caution">
    <text evidence="4">The sequence shown here is derived from an EMBL/GenBank/DDBJ whole genome shotgun (WGS) entry which is preliminary data.</text>
</comment>
<feature type="transmembrane region" description="Helical" evidence="2">
    <location>
        <begin position="129"/>
        <end position="145"/>
    </location>
</feature>
<feature type="transmembrane region" description="Helical" evidence="2">
    <location>
        <begin position="303"/>
        <end position="324"/>
    </location>
</feature>
<evidence type="ECO:0000259" key="3">
    <source>
        <dbReference type="PROSITE" id="PS50855"/>
    </source>
</evidence>
<keyword evidence="1" id="KW-0679">Respiratory chain</keyword>
<dbReference type="PROSITE" id="PS50855">
    <property type="entry name" value="COX1"/>
    <property type="match status" value="1"/>
</dbReference>
<feature type="transmembrane region" description="Helical" evidence="2">
    <location>
        <begin position="376"/>
        <end position="395"/>
    </location>
</feature>
<dbReference type="PANTHER" id="PTHR10422">
    <property type="entry name" value="CYTOCHROME C OXIDASE SUBUNIT 1"/>
    <property type="match status" value="1"/>
</dbReference>
<feature type="transmembrane region" description="Helical" evidence="2">
    <location>
        <begin position="407"/>
        <end position="424"/>
    </location>
</feature>
<evidence type="ECO:0000313" key="4">
    <source>
        <dbReference type="EMBL" id="MER5172213.1"/>
    </source>
</evidence>
<keyword evidence="2" id="KW-0812">Transmembrane</keyword>
<keyword evidence="1" id="KW-0249">Electron transport</keyword>
<dbReference type="InterPro" id="IPR036927">
    <property type="entry name" value="Cyt_c_oxase-like_su1_sf"/>
</dbReference>
<dbReference type="EMBL" id="JAYWLC010000007">
    <property type="protein sequence ID" value="MER5172213.1"/>
    <property type="molecule type" value="Genomic_DNA"/>
</dbReference>
<sequence length="509" mass="56009">MPQETASPQPATIGSARFSDHKTLGILYLLTALVVGLISVLFTVYMRLELMEPGVQYLCSEGTRLWPGTAPCSPNTALWEMLAASHGVLMMFFVAIPGLFAGFSSYILPLHLRAPELAFPRMNRSAYQLYVLACLMGVGALFSAHTAPIAIAALFVMGLSTILTAINMVTSVLNMRGAGITLHNASPFAWSILVTGAMVLCALPVLAGAITMMLDPAYRRIIHSDDPELYRQILWFFSHPQIYIIILPGFGIISQIVTTCAGRPLFAQKAVIYAMLAIGLLGFATWAHYMFTRGLMAGSESGFTLAATIVGLPTLVILFSWVMTLVQARPLWRTPLLWALGFIFLFVVGGLSGLLLSGAPLDIDHASTYFVVAHSHYVMSLGAIFALFAGIYFWIGKMTGRAYPEWMGQLHFWLMFIGTNLTFFPQQILGQEGMPRRILDYPQQFALLNQLSSLGTFLSFASFLLFIATILWTLLAGRREAMPVWVHAQMSPEWTLPSPPPADCFETRI</sequence>
<feature type="transmembrane region" description="Helical" evidence="2">
    <location>
        <begin position="270"/>
        <end position="291"/>
    </location>
</feature>
<feature type="transmembrane region" description="Helical" evidence="2">
    <location>
        <begin position="454"/>
        <end position="475"/>
    </location>
</feature>
<dbReference type="Pfam" id="PF00115">
    <property type="entry name" value="COX1"/>
    <property type="match status" value="1"/>
</dbReference>
<proteinExistence type="predicted"/>
<name>A0ABV1SH34_9RHOB</name>
<feature type="transmembrane region" description="Helical" evidence="2">
    <location>
        <begin position="336"/>
        <end position="356"/>
    </location>
</feature>
<dbReference type="SUPFAM" id="SSF81442">
    <property type="entry name" value="Cytochrome c oxidase subunit I-like"/>
    <property type="match status" value="1"/>
</dbReference>
<feature type="transmembrane region" description="Helical" evidence="2">
    <location>
        <begin position="151"/>
        <end position="175"/>
    </location>
</feature>
<feature type="transmembrane region" description="Helical" evidence="2">
    <location>
        <begin position="88"/>
        <end position="108"/>
    </location>
</feature>
<dbReference type="PANTHER" id="PTHR10422:SF18">
    <property type="entry name" value="CYTOCHROME C OXIDASE SUBUNIT 1"/>
    <property type="match status" value="1"/>
</dbReference>
<dbReference type="Proteomes" id="UP001438953">
    <property type="component" value="Unassembled WGS sequence"/>
</dbReference>
<reference evidence="4 5" key="1">
    <citation type="submission" date="2024-01" db="EMBL/GenBank/DDBJ databases">
        <authorList>
            <person name="Deng Y."/>
            <person name="Su J."/>
        </authorList>
    </citation>
    <scope>NUCLEOTIDE SEQUENCE [LARGE SCALE GENOMIC DNA]</scope>
    <source>
        <strain evidence="4 5">CPCC 100088</strain>
    </source>
</reference>
<keyword evidence="2" id="KW-0472">Membrane</keyword>
<organism evidence="4 5">
    <name type="scientific">Thioclava kandeliae</name>
    <dbReference type="NCBI Taxonomy" id="3070818"/>
    <lineage>
        <taxon>Bacteria</taxon>
        <taxon>Pseudomonadati</taxon>
        <taxon>Pseudomonadota</taxon>
        <taxon>Alphaproteobacteria</taxon>
        <taxon>Rhodobacterales</taxon>
        <taxon>Paracoccaceae</taxon>
        <taxon>Thioclava</taxon>
    </lineage>
</organism>
<dbReference type="InterPro" id="IPR000883">
    <property type="entry name" value="Cyt_C_Oxase_1"/>
</dbReference>